<protein>
    <submittedName>
        <fullName evidence="2">Uncharacterized protein</fullName>
    </submittedName>
</protein>
<feature type="region of interest" description="Disordered" evidence="1">
    <location>
        <begin position="1"/>
        <end position="25"/>
    </location>
</feature>
<proteinExistence type="predicted"/>
<feature type="compositionally biased region" description="Low complexity" evidence="1">
    <location>
        <begin position="115"/>
        <end position="156"/>
    </location>
</feature>
<dbReference type="Proteomes" id="UP001164286">
    <property type="component" value="Unassembled WGS sequence"/>
</dbReference>
<accession>A0AA38H4U1</accession>
<feature type="region of interest" description="Disordered" evidence="1">
    <location>
        <begin position="216"/>
        <end position="243"/>
    </location>
</feature>
<gene>
    <name evidence="2" type="ORF">MKK02DRAFT_28551</name>
</gene>
<evidence type="ECO:0000256" key="1">
    <source>
        <dbReference type="SAM" id="MobiDB-lite"/>
    </source>
</evidence>
<feature type="region of interest" description="Disordered" evidence="1">
    <location>
        <begin position="103"/>
        <end position="188"/>
    </location>
</feature>
<organism evidence="2 3">
    <name type="scientific">Dioszegia hungarica</name>
    <dbReference type="NCBI Taxonomy" id="4972"/>
    <lineage>
        <taxon>Eukaryota</taxon>
        <taxon>Fungi</taxon>
        <taxon>Dikarya</taxon>
        <taxon>Basidiomycota</taxon>
        <taxon>Agaricomycotina</taxon>
        <taxon>Tremellomycetes</taxon>
        <taxon>Tremellales</taxon>
        <taxon>Bulleribasidiaceae</taxon>
        <taxon>Dioszegia</taxon>
    </lineage>
</organism>
<dbReference type="GeneID" id="77726788"/>
<sequence length="270" mass="29750">MGPDKTSKKDRRPRRTGGGDGYITSMCTRKEALEKARQVREQAEYWSSVSVVLDGTEYISSQSTPSSLEHQELDLSYLNYLDYAALAEEKMWYDPSTLEDLDPDSHNQTFGPSHYASPSSAYSTSSLSSSASSPASASSSPSSSSSSSSSATSLTSDHQSDPSANRKGTPPTPNPSNQGFFGPAGEPRIMHQKEWTEVLEAHRMLVPWVKGKVYRPEELEPIQTGPLEGEQQIEEQEVQDQPEDLDAEGEVLGIEEWDDLLANEEVWRVA</sequence>
<keyword evidence="3" id="KW-1185">Reference proteome</keyword>
<dbReference type="EMBL" id="JAKWFO010000008">
    <property type="protein sequence ID" value="KAI9633783.1"/>
    <property type="molecule type" value="Genomic_DNA"/>
</dbReference>
<comment type="caution">
    <text evidence="2">The sequence shown here is derived from an EMBL/GenBank/DDBJ whole genome shotgun (WGS) entry which is preliminary data.</text>
</comment>
<dbReference type="RefSeq" id="XP_052943560.1">
    <property type="nucleotide sequence ID" value="XM_053087583.1"/>
</dbReference>
<reference evidence="2" key="1">
    <citation type="journal article" date="2022" name="G3 (Bethesda)">
        <title>High quality genome of the basidiomycete yeast Dioszegia hungarica PDD-24b-2 isolated from cloud water.</title>
        <authorList>
            <person name="Jarrige D."/>
            <person name="Haridas S."/>
            <person name="Bleykasten-Grosshans C."/>
            <person name="Joly M."/>
            <person name="Nadalig T."/>
            <person name="Sancelme M."/>
            <person name="Vuilleumier S."/>
            <person name="Grigoriev I.V."/>
            <person name="Amato P."/>
            <person name="Bringel F."/>
        </authorList>
    </citation>
    <scope>NUCLEOTIDE SEQUENCE</scope>
    <source>
        <strain evidence="2">PDD-24b-2</strain>
    </source>
</reference>
<evidence type="ECO:0000313" key="3">
    <source>
        <dbReference type="Proteomes" id="UP001164286"/>
    </source>
</evidence>
<evidence type="ECO:0000313" key="2">
    <source>
        <dbReference type="EMBL" id="KAI9633783.1"/>
    </source>
</evidence>
<name>A0AA38H4U1_9TREE</name>
<feature type="compositionally biased region" description="Acidic residues" evidence="1">
    <location>
        <begin position="231"/>
        <end position="243"/>
    </location>
</feature>
<dbReference type="AlphaFoldDB" id="A0AA38H4U1"/>